<gene>
    <name evidence="1" type="ORF">Mal64_06760</name>
</gene>
<dbReference type="OrthoDB" id="9772295at2"/>
<dbReference type="Pfam" id="PF08811">
    <property type="entry name" value="DUF1800"/>
    <property type="match status" value="1"/>
</dbReference>
<dbReference type="Proteomes" id="UP000315440">
    <property type="component" value="Unassembled WGS sequence"/>
</dbReference>
<reference evidence="1 2" key="1">
    <citation type="submission" date="2019-02" db="EMBL/GenBank/DDBJ databases">
        <title>Deep-cultivation of Planctomycetes and their phenomic and genomic characterization uncovers novel biology.</title>
        <authorList>
            <person name="Wiegand S."/>
            <person name="Jogler M."/>
            <person name="Boedeker C."/>
            <person name="Pinto D."/>
            <person name="Vollmers J."/>
            <person name="Rivas-Marin E."/>
            <person name="Kohn T."/>
            <person name="Peeters S.H."/>
            <person name="Heuer A."/>
            <person name="Rast P."/>
            <person name="Oberbeckmann S."/>
            <person name="Bunk B."/>
            <person name="Jeske O."/>
            <person name="Meyerdierks A."/>
            <person name="Storesund J.E."/>
            <person name="Kallscheuer N."/>
            <person name="Luecker S."/>
            <person name="Lage O.M."/>
            <person name="Pohl T."/>
            <person name="Merkel B.J."/>
            <person name="Hornburger P."/>
            <person name="Mueller R.-W."/>
            <person name="Bruemmer F."/>
            <person name="Labrenz M."/>
            <person name="Spormann A.M."/>
            <person name="Op Den Camp H."/>
            <person name="Overmann J."/>
            <person name="Amann R."/>
            <person name="Jetten M.S.M."/>
            <person name="Mascher T."/>
            <person name="Medema M.H."/>
            <person name="Devos D.P."/>
            <person name="Kaster A.-K."/>
            <person name="Ovreas L."/>
            <person name="Rohde M."/>
            <person name="Galperin M.Y."/>
            <person name="Jogler C."/>
        </authorList>
    </citation>
    <scope>NUCLEOTIDE SEQUENCE [LARGE SCALE GENOMIC DNA]</scope>
    <source>
        <strain evidence="1 2">Mal64</strain>
    </source>
</reference>
<evidence type="ECO:0000313" key="2">
    <source>
        <dbReference type="Proteomes" id="UP000315440"/>
    </source>
</evidence>
<dbReference type="EMBL" id="SJPQ01000001">
    <property type="protein sequence ID" value="TWT90291.1"/>
    <property type="molecule type" value="Genomic_DNA"/>
</dbReference>
<proteinExistence type="predicted"/>
<keyword evidence="2" id="KW-1185">Reference proteome</keyword>
<accession>A0A5C5ZTV0</accession>
<sequence length="449" mass="50116">MLNPQTSIWAPYRPSESAPWNLKRVVHLHRRAAFAAPWDVLQRDLVDGPRAAVDRLLKGDESPAFESMAQTIGEAAMVSGSPGRLKAWWVYRMLMSPDPLGERLTLMWHNHFATSNRKVQDLVLMREQNDLLRKQARAPFGELLTAVVKHPAMLAWLDADSNRKGHPNENLARELLELFTLGVGNYSETDVKGAARALTGWTIVGGRFAYREARHDIGEIDLFGTQGPLTGDGLLEQLLNHPGTSKRLAWRICQTFLGEDVVTRAALDELADGLAERELNIGWAVETVLRSRLFFSIENMRSRVLGPTEYVVGVLRALELREPPPSTLVLAEWASRMGQDLFYPPNVGGWNEGRAWLATRTVVARANFADALVSGRLWRPAREPEPDALVHRHSQLDKLAEHVNWLAKLLWGECPEEATAPIVKAARSAEAPLPKALALLLTRPEHSLA</sequence>
<evidence type="ECO:0008006" key="3">
    <source>
        <dbReference type="Google" id="ProtNLM"/>
    </source>
</evidence>
<organism evidence="1 2">
    <name type="scientific">Pseudobythopirellula maris</name>
    <dbReference type="NCBI Taxonomy" id="2527991"/>
    <lineage>
        <taxon>Bacteria</taxon>
        <taxon>Pseudomonadati</taxon>
        <taxon>Planctomycetota</taxon>
        <taxon>Planctomycetia</taxon>
        <taxon>Pirellulales</taxon>
        <taxon>Lacipirellulaceae</taxon>
        <taxon>Pseudobythopirellula</taxon>
    </lineage>
</organism>
<dbReference type="AlphaFoldDB" id="A0A5C5ZTV0"/>
<comment type="caution">
    <text evidence="1">The sequence shown here is derived from an EMBL/GenBank/DDBJ whole genome shotgun (WGS) entry which is preliminary data.</text>
</comment>
<protein>
    <recommendedName>
        <fullName evidence="3">DUF1800 domain-containing protein</fullName>
    </recommendedName>
</protein>
<dbReference type="InterPro" id="IPR014917">
    <property type="entry name" value="DUF1800"/>
</dbReference>
<evidence type="ECO:0000313" key="1">
    <source>
        <dbReference type="EMBL" id="TWT90291.1"/>
    </source>
</evidence>
<dbReference type="RefSeq" id="WP_146397032.1">
    <property type="nucleotide sequence ID" value="NZ_SJPQ01000001.1"/>
</dbReference>
<name>A0A5C5ZTV0_9BACT</name>